<name>A0ABT5GUC5_9VIBR</name>
<organism evidence="1 2">
    <name type="scientific">Vibrio europaeus</name>
    <dbReference type="NCBI Taxonomy" id="300876"/>
    <lineage>
        <taxon>Bacteria</taxon>
        <taxon>Pseudomonadati</taxon>
        <taxon>Pseudomonadota</taxon>
        <taxon>Gammaproteobacteria</taxon>
        <taxon>Vibrionales</taxon>
        <taxon>Vibrionaceae</taxon>
        <taxon>Vibrio</taxon>
        <taxon>Vibrio oreintalis group</taxon>
    </lineage>
</organism>
<dbReference type="Proteomes" id="UP001150001">
    <property type="component" value="Unassembled WGS sequence"/>
</dbReference>
<dbReference type="GeneID" id="78074788"/>
<gene>
    <name evidence="1" type="ORF">OPW20_12335</name>
</gene>
<evidence type="ECO:0008006" key="3">
    <source>
        <dbReference type="Google" id="ProtNLM"/>
    </source>
</evidence>
<evidence type="ECO:0000313" key="2">
    <source>
        <dbReference type="Proteomes" id="UP001150001"/>
    </source>
</evidence>
<sequence>MAGSVELAYLTTVKRSKWAEVMMSNSKCKLCGNEGKLEKSHIIPKSYFKSLKSGNGQLVAIVCDDETQPKRLNIDPKEELLCRECEQFISVNYERYGTQLFKRTNNIKKAKSYIEFNGFKYTEYYLYLISILWRASVSTIAEFSNVKLNVQFDELLAYCIKRKSIKLGTSLKLDHFIRISVLRVIDSSGQLDDNIIKKTNDELRH</sequence>
<comment type="caution">
    <text evidence="1">The sequence shown here is derived from an EMBL/GenBank/DDBJ whole genome shotgun (WGS) entry which is preliminary data.</text>
</comment>
<proteinExistence type="predicted"/>
<reference evidence="1" key="1">
    <citation type="submission" date="2022-11" db="EMBL/GenBank/DDBJ databases">
        <title>Role of the vibriolysin VemA secreted by the emergent pathogen Vibrio europaeus in the colonization of Manila clam mucus.</title>
        <authorList>
            <person name="Martinez C."/>
            <person name="Rodriguez S."/>
            <person name="Vences A."/>
            <person name="Barja J.L."/>
            <person name="Toranzo A.E."/>
            <person name="Dubert J."/>
        </authorList>
    </citation>
    <scope>NUCLEOTIDE SEQUENCE</scope>
    <source>
        <strain evidence="1">3454</strain>
    </source>
</reference>
<evidence type="ECO:0000313" key="1">
    <source>
        <dbReference type="EMBL" id="MDC5740859.1"/>
    </source>
</evidence>
<accession>A0ABT5GUC5</accession>
<dbReference type="EMBL" id="JAPFIT010000016">
    <property type="protein sequence ID" value="MDC5740859.1"/>
    <property type="molecule type" value="Genomic_DNA"/>
</dbReference>
<keyword evidence="2" id="KW-1185">Reference proteome</keyword>
<protein>
    <recommendedName>
        <fullName evidence="3">HNH endonuclease</fullName>
    </recommendedName>
</protein>
<dbReference type="RefSeq" id="WP_242423027.1">
    <property type="nucleotide sequence ID" value="NZ_JAPFIM010000017.1"/>
</dbReference>